<feature type="compositionally biased region" description="Pro residues" evidence="1">
    <location>
        <begin position="421"/>
        <end position="435"/>
    </location>
</feature>
<dbReference type="InterPro" id="IPR003399">
    <property type="entry name" value="Mce/MlaD"/>
</dbReference>
<evidence type="ECO:0000313" key="6">
    <source>
        <dbReference type="Proteomes" id="UP000316706"/>
    </source>
</evidence>
<feature type="compositionally biased region" description="Low complexity" evidence="1">
    <location>
        <begin position="364"/>
        <end position="379"/>
    </location>
</feature>
<sequence length="442" mass="45977">MRVPAKTKARARATAKVSAKVTALCTAAAVLAAGCSMRVEDIPLPGGADLGDHPYTVKVQFEDVLNLVPQAAVRVNDVPVGRVKEVSLPKGAWNAEVTLLVNGDVRLPANAVANLEQSSLLGEKYIELSAPAQPSAQPLTDGAVIPVARTSRNADVEEVFGALSLLLSGGGLPQIRTINRELNKALGGREETIRSALRNLDELTSTLNRNRESITAALDGLNRLSATVRSRNGQVETVLGDLSPGLKVLEDQRGQLVEMLRELEKLSDVAVKTINASKDDTAANLRSLAVVLRKLADSGRNLPKSLEVLLTFPFTDEALKAVKGDYLNGYLTVVAAEGFNCVMPPVEERPPRKTFDDEDGGPEGAQPLAAAAAKAAGAPGPQPPPCPEPETAGAGAPASTGPEPEGPQQGAPRVESDDPGPGVPGEPGGAPPLPLPTLGEGD</sequence>
<keyword evidence="2" id="KW-0732">Signal</keyword>
<name>A0A543IKC6_9ACTN</name>
<dbReference type="Pfam" id="PF11887">
    <property type="entry name" value="Mce4_CUP1"/>
    <property type="match status" value="1"/>
</dbReference>
<dbReference type="RefSeq" id="WP_141972291.1">
    <property type="nucleotide sequence ID" value="NZ_VFPO01000001.1"/>
</dbReference>
<dbReference type="InterPro" id="IPR052336">
    <property type="entry name" value="MlaD_Phospholipid_Transporter"/>
</dbReference>
<dbReference type="InterPro" id="IPR024516">
    <property type="entry name" value="Mce_C"/>
</dbReference>
<dbReference type="EMBL" id="VFPO01000001">
    <property type="protein sequence ID" value="TQM71028.1"/>
    <property type="molecule type" value="Genomic_DNA"/>
</dbReference>
<proteinExistence type="predicted"/>
<accession>A0A543IKC6</accession>
<dbReference type="OrthoDB" id="9774928at2"/>
<evidence type="ECO:0000259" key="3">
    <source>
        <dbReference type="Pfam" id="PF02470"/>
    </source>
</evidence>
<dbReference type="PANTHER" id="PTHR33371">
    <property type="entry name" value="INTERMEMBRANE PHOSPHOLIPID TRANSPORT SYSTEM BINDING PROTEIN MLAD-RELATED"/>
    <property type="match status" value="1"/>
</dbReference>
<evidence type="ECO:0000259" key="4">
    <source>
        <dbReference type="Pfam" id="PF11887"/>
    </source>
</evidence>
<dbReference type="AlphaFoldDB" id="A0A543IKC6"/>
<dbReference type="Proteomes" id="UP000316706">
    <property type="component" value="Unassembled WGS sequence"/>
</dbReference>
<reference evidence="5 6" key="1">
    <citation type="submission" date="2019-06" db="EMBL/GenBank/DDBJ databases">
        <title>Sequencing the genomes of 1000 actinobacteria strains.</title>
        <authorList>
            <person name="Klenk H.-P."/>
        </authorList>
    </citation>
    <scope>NUCLEOTIDE SEQUENCE [LARGE SCALE GENOMIC DNA]</scope>
    <source>
        <strain evidence="5 6">DSM 45043</strain>
    </source>
</reference>
<feature type="chain" id="PRO_5038402684" evidence="2">
    <location>
        <begin position="33"/>
        <end position="442"/>
    </location>
</feature>
<feature type="domain" description="Mammalian cell entry C-terminal" evidence="4">
    <location>
        <begin position="135"/>
        <end position="292"/>
    </location>
</feature>
<feature type="compositionally biased region" description="Basic and acidic residues" evidence="1">
    <location>
        <begin position="346"/>
        <end position="355"/>
    </location>
</feature>
<evidence type="ECO:0000256" key="1">
    <source>
        <dbReference type="SAM" id="MobiDB-lite"/>
    </source>
</evidence>
<dbReference type="NCBIfam" id="TIGR00996">
    <property type="entry name" value="Mtu_fam_mce"/>
    <property type="match status" value="1"/>
</dbReference>
<dbReference type="GO" id="GO:0005576">
    <property type="term" value="C:extracellular region"/>
    <property type="evidence" value="ECO:0007669"/>
    <property type="project" value="TreeGrafter"/>
</dbReference>
<dbReference type="PANTHER" id="PTHR33371:SF15">
    <property type="entry name" value="LIPOPROTEIN LPRN"/>
    <property type="match status" value="1"/>
</dbReference>
<dbReference type="Pfam" id="PF02470">
    <property type="entry name" value="MlaD"/>
    <property type="match status" value="1"/>
</dbReference>
<feature type="compositionally biased region" description="Low complexity" evidence="1">
    <location>
        <begin position="389"/>
        <end position="410"/>
    </location>
</feature>
<evidence type="ECO:0000256" key="2">
    <source>
        <dbReference type="SAM" id="SignalP"/>
    </source>
</evidence>
<feature type="region of interest" description="Disordered" evidence="1">
    <location>
        <begin position="343"/>
        <end position="442"/>
    </location>
</feature>
<dbReference type="InterPro" id="IPR005693">
    <property type="entry name" value="Mce"/>
</dbReference>
<gene>
    <name evidence="5" type="ORF">FHX41_4778</name>
</gene>
<feature type="domain" description="Mce/MlaD" evidence="3">
    <location>
        <begin position="54"/>
        <end position="130"/>
    </location>
</feature>
<keyword evidence="6" id="KW-1185">Reference proteome</keyword>
<dbReference type="PROSITE" id="PS51257">
    <property type="entry name" value="PROKAR_LIPOPROTEIN"/>
    <property type="match status" value="1"/>
</dbReference>
<evidence type="ECO:0000313" key="5">
    <source>
        <dbReference type="EMBL" id="TQM71028.1"/>
    </source>
</evidence>
<protein>
    <submittedName>
        <fullName evidence="5">Phospholipid/cholesterol/gamma-HCH transport system substrate-binding protein</fullName>
    </submittedName>
</protein>
<feature type="signal peptide" evidence="2">
    <location>
        <begin position="1"/>
        <end position="32"/>
    </location>
</feature>
<organism evidence="5 6">
    <name type="scientific">Actinomadura hallensis</name>
    <dbReference type="NCBI Taxonomy" id="337895"/>
    <lineage>
        <taxon>Bacteria</taxon>
        <taxon>Bacillati</taxon>
        <taxon>Actinomycetota</taxon>
        <taxon>Actinomycetes</taxon>
        <taxon>Streptosporangiales</taxon>
        <taxon>Thermomonosporaceae</taxon>
        <taxon>Actinomadura</taxon>
    </lineage>
</organism>
<comment type="caution">
    <text evidence="5">The sequence shown here is derived from an EMBL/GenBank/DDBJ whole genome shotgun (WGS) entry which is preliminary data.</text>
</comment>